<feature type="compositionally biased region" description="Basic and acidic residues" evidence="1">
    <location>
        <begin position="174"/>
        <end position="183"/>
    </location>
</feature>
<proteinExistence type="predicted"/>
<comment type="caution">
    <text evidence="2">The sequence shown here is derived from an EMBL/GenBank/DDBJ whole genome shotgun (WGS) entry which is preliminary data.</text>
</comment>
<evidence type="ECO:0000313" key="3">
    <source>
        <dbReference type="Proteomes" id="UP000004814"/>
    </source>
</evidence>
<dbReference type="EMBL" id="ABLK01000159">
    <property type="protein sequence ID" value="EDT39888.1"/>
    <property type="molecule type" value="Genomic_DNA"/>
</dbReference>
<reference evidence="2 3" key="1">
    <citation type="submission" date="2008-03" db="EMBL/GenBank/DDBJ databases">
        <title>Sequencing of the draft genome and assembly of Burkholderia ambifaria MEX-5.</title>
        <authorList>
            <consortium name="US DOE Joint Genome Institute (JGI-PGF)"/>
            <person name="Copeland A."/>
            <person name="Lucas S."/>
            <person name="Lapidus A."/>
            <person name="Glavina del Rio T."/>
            <person name="Dalin E."/>
            <person name="Tice H."/>
            <person name="Bruce D."/>
            <person name="Goodwin L."/>
            <person name="Pitluck S."/>
            <person name="Larimer F."/>
            <person name="Land M.L."/>
            <person name="Hauser L."/>
            <person name="Tiedje J."/>
            <person name="Richardson P."/>
        </authorList>
    </citation>
    <scope>NUCLEOTIDE SEQUENCE [LARGE SCALE GENOMIC DNA]</scope>
    <source>
        <strain evidence="2 3">MEX-5</strain>
    </source>
</reference>
<feature type="compositionally biased region" description="Basic residues" evidence="1">
    <location>
        <begin position="191"/>
        <end position="200"/>
    </location>
</feature>
<gene>
    <name evidence="2" type="ORF">BamMEX5DRAFT_4337</name>
</gene>
<feature type="compositionally biased region" description="Low complexity" evidence="1">
    <location>
        <begin position="74"/>
        <end position="90"/>
    </location>
</feature>
<evidence type="ECO:0000313" key="2">
    <source>
        <dbReference type="EMBL" id="EDT39888.1"/>
    </source>
</evidence>
<accession>B1T971</accession>
<organism evidence="2 3">
    <name type="scientific">Burkholderia ambifaria MEX-5</name>
    <dbReference type="NCBI Taxonomy" id="396597"/>
    <lineage>
        <taxon>Bacteria</taxon>
        <taxon>Pseudomonadati</taxon>
        <taxon>Pseudomonadota</taxon>
        <taxon>Betaproteobacteria</taxon>
        <taxon>Burkholderiales</taxon>
        <taxon>Burkholderiaceae</taxon>
        <taxon>Burkholderia</taxon>
        <taxon>Burkholderia cepacia complex</taxon>
    </lineage>
</organism>
<protein>
    <submittedName>
        <fullName evidence="2">Uncharacterized protein</fullName>
    </submittedName>
</protein>
<feature type="region of interest" description="Disordered" evidence="1">
    <location>
        <begin position="174"/>
        <end position="200"/>
    </location>
</feature>
<feature type="compositionally biased region" description="Low complexity" evidence="1">
    <location>
        <begin position="130"/>
        <end position="145"/>
    </location>
</feature>
<dbReference type="Proteomes" id="UP000004814">
    <property type="component" value="Unassembled WGS sequence"/>
</dbReference>
<name>B1T971_9BURK</name>
<feature type="compositionally biased region" description="Polar residues" evidence="1">
    <location>
        <begin position="106"/>
        <end position="122"/>
    </location>
</feature>
<sequence length="200" mass="21743">MRHAEQLDGELSRCSFLLIASCHVTTSVQDRELTGWREKPKRGARPGGVERNRFCRQPEMIVMSIAAQADPESTDSASWRRSASTSSADRVNLGRRRTSAFRAGRPSSSTPDCTAHSQPHTVTKNHHRSATLPSSSAAASRPTSSSAMRIAATGAASLPVPVLRHRRFATTVHRDAAHSDRVAHPSWASTARRHAPLPTP</sequence>
<evidence type="ECO:0000256" key="1">
    <source>
        <dbReference type="SAM" id="MobiDB-lite"/>
    </source>
</evidence>
<feature type="region of interest" description="Disordered" evidence="1">
    <location>
        <begin position="66"/>
        <end position="145"/>
    </location>
</feature>
<dbReference type="AlphaFoldDB" id="B1T971"/>